<dbReference type="GO" id="GO:0000981">
    <property type="term" value="F:DNA-binding transcription factor activity, RNA polymerase II-specific"/>
    <property type="evidence" value="ECO:0007669"/>
    <property type="project" value="TreeGrafter"/>
</dbReference>
<feature type="non-terminal residue" evidence="5">
    <location>
        <position position="1"/>
    </location>
</feature>
<accession>A0A0K2TKH1</accession>
<evidence type="ECO:0000313" key="5">
    <source>
        <dbReference type="EMBL" id="CDW26424.1"/>
    </source>
</evidence>
<dbReference type="InterPro" id="IPR024874">
    <property type="entry name" value="Transcription_factor_Maf_fam"/>
</dbReference>
<dbReference type="InterPro" id="IPR004826">
    <property type="entry name" value="bZIP_Maf"/>
</dbReference>
<dbReference type="EMBL" id="HACA01009063">
    <property type="protein sequence ID" value="CDW26424.1"/>
    <property type="molecule type" value="Transcribed_RNA"/>
</dbReference>
<evidence type="ECO:0000256" key="1">
    <source>
        <dbReference type="ARBA" id="ARBA00023015"/>
    </source>
</evidence>
<name>A0A0K2TKH1_LEPSM</name>
<dbReference type="InterPro" id="IPR008917">
    <property type="entry name" value="TF_DNA-bd_sf"/>
</dbReference>
<feature type="domain" description="Basic leucine zipper" evidence="4">
    <location>
        <begin position="11"/>
        <end position="99"/>
    </location>
</feature>
<evidence type="ECO:0000256" key="3">
    <source>
        <dbReference type="ARBA" id="ARBA00023163"/>
    </source>
</evidence>
<sequence>SGQKVIDEIGLTDKDLIRIKTKDLNQLLKGVSKNRQKEIKSERRTYKNRIYADNCRKKRLHEKEQLEIYLGDVTQDIEKIQQEIHKNRYKTMGYIKSCDTLLRSLDKYESGPEMKKKIKDEIWKENRSELKYTKELFDKLGERDFEKT</sequence>
<dbReference type="SUPFAM" id="SSF47454">
    <property type="entry name" value="A DNA-binding domain in eukaryotic transcription factors"/>
    <property type="match status" value="1"/>
</dbReference>
<dbReference type="Gene3D" id="1.20.5.170">
    <property type="match status" value="1"/>
</dbReference>
<reference evidence="5" key="1">
    <citation type="submission" date="2014-05" db="EMBL/GenBank/DDBJ databases">
        <authorList>
            <person name="Chronopoulou M."/>
        </authorList>
    </citation>
    <scope>NUCLEOTIDE SEQUENCE</scope>
    <source>
        <tissue evidence="5">Whole organism</tissue>
    </source>
</reference>
<evidence type="ECO:0000256" key="2">
    <source>
        <dbReference type="ARBA" id="ARBA00023125"/>
    </source>
</evidence>
<dbReference type="GO" id="GO:0005634">
    <property type="term" value="C:nucleus"/>
    <property type="evidence" value="ECO:0007669"/>
    <property type="project" value="TreeGrafter"/>
</dbReference>
<keyword evidence="2" id="KW-0238">DNA-binding</keyword>
<dbReference type="PANTHER" id="PTHR10129">
    <property type="entry name" value="TRANSCRIPTION FACTOR MAF"/>
    <property type="match status" value="1"/>
</dbReference>
<dbReference type="PANTHER" id="PTHR10129:SF50">
    <property type="entry name" value="BZIP DOMAIN-CONTAINING PROTEIN"/>
    <property type="match status" value="1"/>
</dbReference>
<dbReference type="GO" id="GO:0000978">
    <property type="term" value="F:RNA polymerase II cis-regulatory region sequence-specific DNA binding"/>
    <property type="evidence" value="ECO:0007669"/>
    <property type="project" value="TreeGrafter"/>
</dbReference>
<keyword evidence="1" id="KW-0805">Transcription regulation</keyword>
<proteinExistence type="predicted"/>
<organism evidence="5">
    <name type="scientific">Lepeophtheirus salmonis</name>
    <name type="common">Salmon louse</name>
    <name type="synonym">Caligus salmonis</name>
    <dbReference type="NCBI Taxonomy" id="72036"/>
    <lineage>
        <taxon>Eukaryota</taxon>
        <taxon>Metazoa</taxon>
        <taxon>Ecdysozoa</taxon>
        <taxon>Arthropoda</taxon>
        <taxon>Crustacea</taxon>
        <taxon>Multicrustacea</taxon>
        <taxon>Hexanauplia</taxon>
        <taxon>Copepoda</taxon>
        <taxon>Siphonostomatoida</taxon>
        <taxon>Caligidae</taxon>
        <taxon>Lepeophtheirus</taxon>
    </lineage>
</organism>
<keyword evidence="3" id="KW-0804">Transcription</keyword>
<dbReference type="AlphaFoldDB" id="A0A0K2TKH1"/>
<dbReference type="Pfam" id="PF03131">
    <property type="entry name" value="bZIP_Maf"/>
    <property type="match status" value="1"/>
</dbReference>
<protein>
    <submittedName>
        <fullName evidence="5">Transcription factor MafFlike [Aplysia californica]</fullName>
    </submittedName>
</protein>
<evidence type="ECO:0000259" key="4">
    <source>
        <dbReference type="Pfam" id="PF03131"/>
    </source>
</evidence>